<comment type="caution">
    <text evidence="1">The sequence shown here is derived from an EMBL/GenBank/DDBJ whole genome shotgun (WGS) entry which is preliminary data.</text>
</comment>
<dbReference type="AlphaFoldDB" id="A0ABD3B1M0"/>
<proteinExistence type="predicted"/>
<sequence length="82" mass="9454">MDQKKEFKQCNWNFRYTKWKWPGQKLLLERSSAGFSCGTYIGVNICPFEVFLSCFKDIPNVAGYVSTALHCSASFLQLYKPS</sequence>
<evidence type="ECO:0000313" key="2">
    <source>
        <dbReference type="Proteomes" id="UP001630127"/>
    </source>
</evidence>
<dbReference type="Proteomes" id="UP001630127">
    <property type="component" value="Unassembled WGS sequence"/>
</dbReference>
<reference evidence="1 2" key="1">
    <citation type="submission" date="2024-11" db="EMBL/GenBank/DDBJ databases">
        <title>A near-complete genome assembly of Cinchona calisaya.</title>
        <authorList>
            <person name="Lian D.C."/>
            <person name="Zhao X.W."/>
            <person name="Wei L."/>
        </authorList>
    </citation>
    <scope>NUCLEOTIDE SEQUENCE [LARGE SCALE GENOMIC DNA]</scope>
    <source>
        <tissue evidence="1">Nenye</tissue>
    </source>
</reference>
<name>A0ABD3B1M0_9GENT</name>
<keyword evidence="2" id="KW-1185">Reference proteome</keyword>
<dbReference type="EMBL" id="JBJUIK010000001">
    <property type="protein sequence ID" value="KAL3537223.1"/>
    <property type="molecule type" value="Genomic_DNA"/>
</dbReference>
<accession>A0ABD3B1M0</accession>
<protein>
    <submittedName>
        <fullName evidence="1">Uncharacterized protein</fullName>
    </submittedName>
</protein>
<evidence type="ECO:0000313" key="1">
    <source>
        <dbReference type="EMBL" id="KAL3537223.1"/>
    </source>
</evidence>
<gene>
    <name evidence="1" type="ORF">ACH5RR_000589</name>
</gene>
<organism evidence="1 2">
    <name type="scientific">Cinchona calisaya</name>
    <dbReference type="NCBI Taxonomy" id="153742"/>
    <lineage>
        <taxon>Eukaryota</taxon>
        <taxon>Viridiplantae</taxon>
        <taxon>Streptophyta</taxon>
        <taxon>Embryophyta</taxon>
        <taxon>Tracheophyta</taxon>
        <taxon>Spermatophyta</taxon>
        <taxon>Magnoliopsida</taxon>
        <taxon>eudicotyledons</taxon>
        <taxon>Gunneridae</taxon>
        <taxon>Pentapetalae</taxon>
        <taxon>asterids</taxon>
        <taxon>lamiids</taxon>
        <taxon>Gentianales</taxon>
        <taxon>Rubiaceae</taxon>
        <taxon>Cinchonoideae</taxon>
        <taxon>Cinchoneae</taxon>
        <taxon>Cinchona</taxon>
    </lineage>
</organism>